<dbReference type="InterPro" id="IPR000687">
    <property type="entry name" value="RIO_kinase"/>
</dbReference>
<evidence type="ECO:0000256" key="8">
    <source>
        <dbReference type="ARBA" id="ARBA00022840"/>
    </source>
</evidence>
<name>A0A9W6CVR4_9MICO</name>
<keyword evidence="9" id="KW-0460">Magnesium</keyword>
<evidence type="ECO:0000256" key="9">
    <source>
        <dbReference type="ARBA" id="ARBA00022842"/>
    </source>
</evidence>
<evidence type="ECO:0000256" key="5">
    <source>
        <dbReference type="ARBA" id="ARBA00022723"/>
    </source>
</evidence>
<dbReference type="SUPFAM" id="SSF56112">
    <property type="entry name" value="Protein kinase-like (PK-like)"/>
    <property type="match status" value="1"/>
</dbReference>
<evidence type="ECO:0000256" key="3">
    <source>
        <dbReference type="ARBA" id="ARBA00022527"/>
    </source>
</evidence>
<dbReference type="GO" id="GO:0005524">
    <property type="term" value="F:ATP binding"/>
    <property type="evidence" value="ECO:0007669"/>
    <property type="project" value="UniProtKB-KW"/>
</dbReference>
<reference evidence="14" key="1">
    <citation type="submission" date="2022-12" db="EMBL/GenBank/DDBJ databases">
        <title>Reference genome sequencing for broad-spectrum identification of bacterial and archaeal isolates by mass spectrometry.</title>
        <authorList>
            <person name="Sekiguchi Y."/>
            <person name="Tourlousse D.M."/>
        </authorList>
    </citation>
    <scope>NUCLEOTIDE SEQUENCE</scope>
    <source>
        <strain evidence="14">14</strain>
    </source>
</reference>
<evidence type="ECO:0000256" key="1">
    <source>
        <dbReference type="ARBA" id="ARBA00009196"/>
    </source>
</evidence>
<dbReference type="InterPro" id="IPR018934">
    <property type="entry name" value="RIO_dom"/>
</dbReference>
<evidence type="ECO:0000256" key="11">
    <source>
        <dbReference type="ARBA" id="ARBA00048679"/>
    </source>
</evidence>
<organism evidence="14 15">
    <name type="scientific">Agromyces rhizosphaerae</name>
    <dbReference type="NCBI Taxonomy" id="88374"/>
    <lineage>
        <taxon>Bacteria</taxon>
        <taxon>Bacillati</taxon>
        <taxon>Actinomycetota</taxon>
        <taxon>Actinomycetes</taxon>
        <taxon>Micrococcales</taxon>
        <taxon>Microbacteriaceae</taxon>
        <taxon>Agromyces</taxon>
    </lineage>
</organism>
<protein>
    <recommendedName>
        <fullName evidence="2">non-specific serine/threonine protein kinase</fullName>
        <ecNumber evidence="2">2.7.11.1</ecNumber>
    </recommendedName>
</protein>
<dbReference type="InterPro" id="IPR051272">
    <property type="entry name" value="RIO-type_Ser/Thr_kinase"/>
</dbReference>
<gene>
    <name evidence="14" type="ORF">ARHIZOSPH14_16290</name>
</gene>
<feature type="domain" description="RIO kinase" evidence="13">
    <location>
        <begin position="37"/>
        <end position="268"/>
    </location>
</feature>
<dbReference type="Pfam" id="PF01163">
    <property type="entry name" value="RIO1"/>
    <property type="match status" value="1"/>
</dbReference>
<keyword evidence="5" id="KW-0479">Metal-binding</keyword>
<dbReference type="InterPro" id="IPR011009">
    <property type="entry name" value="Kinase-like_dom_sf"/>
</dbReference>
<accession>A0A9W6CVR4</accession>
<dbReference type="SMART" id="SM00090">
    <property type="entry name" value="RIO"/>
    <property type="match status" value="1"/>
</dbReference>
<keyword evidence="15" id="KW-1185">Reference proteome</keyword>
<dbReference type="GO" id="GO:0046872">
    <property type="term" value="F:metal ion binding"/>
    <property type="evidence" value="ECO:0007669"/>
    <property type="project" value="UniProtKB-KW"/>
</dbReference>
<keyword evidence="6" id="KW-0547">Nucleotide-binding</keyword>
<evidence type="ECO:0000256" key="12">
    <source>
        <dbReference type="SAM" id="MobiDB-lite"/>
    </source>
</evidence>
<evidence type="ECO:0000259" key="13">
    <source>
        <dbReference type="SMART" id="SM00090"/>
    </source>
</evidence>
<evidence type="ECO:0000256" key="2">
    <source>
        <dbReference type="ARBA" id="ARBA00012513"/>
    </source>
</evidence>
<evidence type="ECO:0000256" key="6">
    <source>
        <dbReference type="ARBA" id="ARBA00022741"/>
    </source>
</evidence>
<keyword evidence="8" id="KW-0067">ATP-binding</keyword>
<sequence length="268" mass="29366">MLEFDEFEPGDGQRWSTWPATTPTERGPEPRPDWIVTSASAVDTELGIVKSGKEADVFLVERAVPDDPRQRVVLAAKRYKAADRSDFRRSGVYTAGRREKKTRDTRALARGSAYGRALAAGRWAGAEFAALSELWAAGLPVPYPVQVAGTELLMEFVGTDGRAAPRLAQAHAEPHELDDWFEQVRTLVLAFAQAGYAHGDLSPYNLLVHEGRVVAIDLPQIVDVVGNPNGLDLLHRDCVNACSWFQRRGLDDADPELLFGDAVAVVFG</sequence>
<dbReference type="PANTHER" id="PTHR45723">
    <property type="entry name" value="SERINE/THREONINE-PROTEIN KINASE RIO1"/>
    <property type="match status" value="1"/>
</dbReference>
<keyword evidence="3" id="KW-0723">Serine/threonine-protein kinase</keyword>
<comment type="similarity">
    <text evidence="1">Belongs to the protein kinase superfamily. RIO-type Ser/Thr kinase family.</text>
</comment>
<dbReference type="Proteomes" id="UP001144396">
    <property type="component" value="Unassembled WGS sequence"/>
</dbReference>
<comment type="catalytic activity">
    <reaction evidence="11">
        <text>L-seryl-[protein] + ATP = O-phospho-L-seryl-[protein] + ADP + H(+)</text>
        <dbReference type="Rhea" id="RHEA:17989"/>
        <dbReference type="Rhea" id="RHEA-COMP:9863"/>
        <dbReference type="Rhea" id="RHEA-COMP:11604"/>
        <dbReference type="ChEBI" id="CHEBI:15378"/>
        <dbReference type="ChEBI" id="CHEBI:29999"/>
        <dbReference type="ChEBI" id="CHEBI:30616"/>
        <dbReference type="ChEBI" id="CHEBI:83421"/>
        <dbReference type="ChEBI" id="CHEBI:456216"/>
        <dbReference type="EC" id="2.7.11.1"/>
    </reaction>
</comment>
<dbReference type="AlphaFoldDB" id="A0A9W6CVR4"/>
<dbReference type="Gene3D" id="1.10.510.10">
    <property type="entry name" value="Transferase(Phosphotransferase) domain 1"/>
    <property type="match status" value="1"/>
</dbReference>
<comment type="catalytic activity">
    <reaction evidence="10">
        <text>L-threonyl-[protein] + ATP = O-phospho-L-threonyl-[protein] + ADP + H(+)</text>
        <dbReference type="Rhea" id="RHEA:46608"/>
        <dbReference type="Rhea" id="RHEA-COMP:11060"/>
        <dbReference type="Rhea" id="RHEA-COMP:11605"/>
        <dbReference type="ChEBI" id="CHEBI:15378"/>
        <dbReference type="ChEBI" id="CHEBI:30013"/>
        <dbReference type="ChEBI" id="CHEBI:30616"/>
        <dbReference type="ChEBI" id="CHEBI:61977"/>
        <dbReference type="ChEBI" id="CHEBI:456216"/>
        <dbReference type="EC" id="2.7.11.1"/>
    </reaction>
</comment>
<feature type="region of interest" description="Disordered" evidence="12">
    <location>
        <begin position="1"/>
        <end position="31"/>
    </location>
</feature>
<keyword evidence="7 14" id="KW-0418">Kinase</keyword>
<comment type="caution">
    <text evidence="14">The sequence shown here is derived from an EMBL/GenBank/DDBJ whole genome shotgun (WGS) entry which is preliminary data.</text>
</comment>
<evidence type="ECO:0000256" key="10">
    <source>
        <dbReference type="ARBA" id="ARBA00047899"/>
    </source>
</evidence>
<proteinExistence type="inferred from homology"/>
<evidence type="ECO:0000256" key="7">
    <source>
        <dbReference type="ARBA" id="ARBA00022777"/>
    </source>
</evidence>
<evidence type="ECO:0000256" key="4">
    <source>
        <dbReference type="ARBA" id="ARBA00022679"/>
    </source>
</evidence>
<dbReference type="EMBL" id="BSDP01000001">
    <property type="protein sequence ID" value="GLI27387.1"/>
    <property type="molecule type" value="Genomic_DNA"/>
</dbReference>
<evidence type="ECO:0000313" key="15">
    <source>
        <dbReference type="Proteomes" id="UP001144396"/>
    </source>
</evidence>
<dbReference type="Gene3D" id="3.30.200.20">
    <property type="entry name" value="Phosphorylase Kinase, domain 1"/>
    <property type="match status" value="1"/>
</dbReference>
<dbReference type="EC" id="2.7.11.1" evidence="2"/>
<dbReference type="RefSeq" id="WP_281883887.1">
    <property type="nucleotide sequence ID" value="NZ_BSDP01000001.1"/>
</dbReference>
<dbReference type="GO" id="GO:0004674">
    <property type="term" value="F:protein serine/threonine kinase activity"/>
    <property type="evidence" value="ECO:0007669"/>
    <property type="project" value="UniProtKB-KW"/>
</dbReference>
<evidence type="ECO:0000313" key="14">
    <source>
        <dbReference type="EMBL" id="GLI27387.1"/>
    </source>
</evidence>
<keyword evidence="4" id="KW-0808">Transferase</keyword>